<keyword evidence="2" id="KW-1185">Reference proteome</keyword>
<proteinExistence type="predicted"/>
<dbReference type="Proteomes" id="UP000807353">
    <property type="component" value="Unassembled WGS sequence"/>
</dbReference>
<comment type="caution">
    <text evidence="1">The sequence shown here is derived from an EMBL/GenBank/DDBJ whole genome shotgun (WGS) entry which is preliminary data.</text>
</comment>
<dbReference type="AlphaFoldDB" id="A0A9P6CJT0"/>
<name>A0A9P6CJT0_9AGAR</name>
<evidence type="ECO:0000313" key="2">
    <source>
        <dbReference type="Proteomes" id="UP000807353"/>
    </source>
</evidence>
<feature type="non-terminal residue" evidence="1">
    <location>
        <position position="1"/>
    </location>
</feature>
<dbReference type="OrthoDB" id="2683861at2759"/>
<feature type="non-terminal residue" evidence="1">
    <location>
        <position position="136"/>
    </location>
</feature>
<reference evidence="1" key="1">
    <citation type="submission" date="2020-11" db="EMBL/GenBank/DDBJ databases">
        <authorList>
            <consortium name="DOE Joint Genome Institute"/>
            <person name="Ahrendt S."/>
            <person name="Riley R."/>
            <person name="Andreopoulos W."/>
            <person name="Labutti K."/>
            <person name="Pangilinan J."/>
            <person name="Ruiz-Duenas F.J."/>
            <person name="Barrasa J.M."/>
            <person name="Sanchez-Garcia M."/>
            <person name="Camarero S."/>
            <person name="Miyauchi S."/>
            <person name="Serrano A."/>
            <person name="Linde D."/>
            <person name="Babiker R."/>
            <person name="Drula E."/>
            <person name="Ayuso-Fernandez I."/>
            <person name="Pacheco R."/>
            <person name="Padilla G."/>
            <person name="Ferreira P."/>
            <person name="Barriuso J."/>
            <person name="Kellner H."/>
            <person name="Castanera R."/>
            <person name="Alfaro M."/>
            <person name="Ramirez L."/>
            <person name="Pisabarro A.G."/>
            <person name="Kuo A."/>
            <person name="Tritt A."/>
            <person name="Lipzen A."/>
            <person name="He G."/>
            <person name="Yan M."/>
            <person name="Ng V."/>
            <person name="Cullen D."/>
            <person name="Martin F."/>
            <person name="Rosso M.-N."/>
            <person name="Henrissat B."/>
            <person name="Hibbett D."/>
            <person name="Martinez A.T."/>
            <person name="Grigoriev I.V."/>
        </authorList>
    </citation>
    <scope>NUCLEOTIDE SEQUENCE</scope>
    <source>
        <strain evidence="1">CBS 247.69</strain>
    </source>
</reference>
<protein>
    <submittedName>
        <fullName evidence="1">Uncharacterized protein</fullName>
    </submittedName>
</protein>
<organism evidence="1 2">
    <name type="scientific">Collybia nuda</name>
    <dbReference type="NCBI Taxonomy" id="64659"/>
    <lineage>
        <taxon>Eukaryota</taxon>
        <taxon>Fungi</taxon>
        <taxon>Dikarya</taxon>
        <taxon>Basidiomycota</taxon>
        <taxon>Agaricomycotina</taxon>
        <taxon>Agaricomycetes</taxon>
        <taxon>Agaricomycetidae</taxon>
        <taxon>Agaricales</taxon>
        <taxon>Tricholomatineae</taxon>
        <taxon>Clitocybaceae</taxon>
        <taxon>Collybia</taxon>
    </lineage>
</organism>
<sequence>PAWLIAAEAYLTTHNFGIEWTECIKVWRAFEVCLGYSNKKPMPSINLRPEEWTAWIAKGRNGSRAYDQIPHITSPLEFGMAVMKWWCAMQPSFRQSAGSPMPLPVYDDPVDSNCWETLKRGGPNGVVSVMTLLLWW</sequence>
<accession>A0A9P6CJT0</accession>
<gene>
    <name evidence="1" type="ORF">BDZ94DRAFT_1142627</name>
</gene>
<evidence type="ECO:0000313" key="1">
    <source>
        <dbReference type="EMBL" id="KAF9463118.1"/>
    </source>
</evidence>
<dbReference type="EMBL" id="MU150265">
    <property type="protein sequence ID" value="KAF9463118.1"/>
    <property type="molecule type" value="Genomic_DNA"/>
</dbReference>